<keyword evidence="2 6" id="KW-1003">Cell membrane</keyword>
<evidence type="ECO:0000256" key="6">
    <source>
        <dbReference type="PIRNR" id="PIRNR018968"/>
    </source>
</evidence>
<feature type="transmembrane region" description="Helical" evidence="6">
    <location>
        <begin position="61"/>
        <end position="81"/>
    </location>
</feature>
<sequence length="656" mass="74236">MTINNIAIKNIKGNLNKYAMYYLSNVIVVTIFFIFANFIYNPGVSSGNISDKTISEVASKLMYLCEFVIIIFTFIFSNYSITTFLKSREKEFGLLSMFGLTKTQIRRYVMFENITISIVSIITGLFFGTLFSKLFFMAISVILDLNTEIPFSISSKAVKITILSFLILLNLISFITSFKIKNNNIAELLKGERIPKTTPKFSKIKSILGIVLIISGYIVGIFSGTAIIATMIPILIVVIIGTKLLFSQFSVFFTNKLQNNKGVYYKGINLITLSQIIYKLKDNAKVLFITSILSGITLASAISVYSLQKVTLSSLEENCPQDIGIIEQGINSHKVIANGKVEDILKKYKFDIKYKNKIELIKGKNNDKVIESKKSTYGIKINKTDFNIMSENSFNELAKQYNKKSLDLKNREVVIYTYDLTSGIANEKIEIPFKNQKTLNLNIDGKVNSFNILDNLKGGVINADSQNTNTIIVSDSDFKKLWNNVSDDNKLIYYGYNIKHNLKATNAVTEIKNSVTKGQEAFFTERVISAAGLMQFLSVLLFIGTFIAMIFFIATGSILYFKMFNEIQKDKQDFIGLKKIGVTQEEIKRIVSIQSFTMFFLPLTVATLHAAFAVKSVGLLYTKYFIFIAGIYLVLQIIYYLFAKWMYVKQINSWNI</sequence>
<keyword evidence="4 6" id="KW-1133">Transmembrane helix</keyword>
<dbReference type="RefSeq" id="WP_003487628.1">
    <property type="nucleotide sequence ID" value="NZ_JXSU01000006.1"/>
</dbReference>
<keyword evidence="3 6" id="KW-0812">Transmembrane</keyword>
<dbReference type="InterPro" id="IPR027022">
    <property type="entry name" value="ABC_permease_BceB-typ"/>
</dbReference>
<feature type="transmembrane region" description="Helical" evidence="6">
    <location>
        <begin position="21"/>
        <end position="41"/>
    </location>
</feature>
<dbReference type="GO" id="GO:0005886">
    <property type="term" value="C:plasma membrane"/>
    <property type="evidence" value="ECO:0007669"/>
    <property type="project" value="UniProtKB-SubCell"/>
</dbReference>
<dbReference type="OrthoDB" id="9781780at2"/>
<dbReference type="PIRSF" id="PIRSF018968">
    <property type="entry name" value="ABC_permease_BceB"/>
    <property type="match status" value="1"/>
</dbReference>
<feature type="transmembrane region" description="Helical" evidence="6">
    <location>
        <begin position="201"/>
        <end position="220"/>
    </location>
</feature>
<feature type="transmembrane region" description="Helical" evidence="6">
    <location>
        <begin position="162"/>
        <end position="180"/>
    </location>
</feature>
<dbReference type="PANTHER" id="PTHR46795">
    <property type="entry name" value="ABC TRANSPORTER PERMEASE-RELATED-RELATED"/>
    <property type="match status" value="1"/>
</dbReference>
<proteinExistence type="inferred from homology"/>
<dbReference type="PATRIC" id="fig|1379739.3.peg.584"/>
<accession>A0A0D1BYW7</accession>
<keyword evidence="5 6" id="KW-0472">Membrane</keyword>
<evidence type="ECO:0000256" key="4">
    <source>
        <dbReference type="ARBA" id="ARBA00022989"/>
    </source>
</evidence>
<dbReference type="Pfam" id="PF02687">
    <property type="entry name" value="FtsX"/>
    <property type="match status" value="1"/>
</dbReference>
<feature type="transmembrane region" description="Helical" evidence="6">
    <location>
        <begin position="624"/>
        <end position="642"/>
    </location>
</feature>
<dbReference type="InterPro" id="IPR003838">
    <property type="entry name" value="ABC3_permease_C"/>
</dbReference>
<organism evidence="8 9">
    <name type="scientific">Clostridium botulinum B2 450</name>
    <dbReference type="NCBI Taxonomy" id="1379739"/>
    <lineage>
        <taxon>Bacteria</taxon>
        <taxon>Bacillati</taxon>
        <taxon>Bacillota</taxon>
        <taxon>Clostridia</taxon>
        <taxon>Eubacteriales</taxon>
        <taxon>Clostridiaceae</taxon>
        <taxon>Clostridium</taxon>
    </lineage>
</organism>
<dbReference type="EMBL" id="JXSU01000006">
    <property type="protein sequence ID" value="KIS25267.1"/>
    <property type="molecule type" value="Genomic_DNA"/>
</dbReference>
<dbReference type="AlphaFoldDB" id="A0A0D1BYW7"/>
<comment type="similarity">
    <text evidence="6">Belongs to the ABC-4 integral membrane protein family.</text>
</comment>
<evidence type="ECO:0000256" key="2">
    <source>
        <dbReference type="ARBA" id="ARBA00022475"/>
    </source>
</evidence>
<keyword evidence="6" id="KW-0813">Transport</keyword>
<reference evidence="8 9" key="1">
    <citation type="submission" date="2014-06" db="EMBL/GenBank/DDBJ databases">
        <title>Genome characterization of distinct group I Clostridium botulinum lineages.</title>
        <authorList>
            <person name="Giordani F."/>
            <person name="Anselmo A."/>
            <person name="Fillo S."/>
            <person name="Palozzi A.M."/>
            <person name="Fortunato A."/>
            <person name="Gentile B."/>
            <person name="Ciammaruconi A."/>
            <person name="Anniballi F."/>
            <person name="De Medici D."/>
            <person name="Lista F."/>
        </authorList>
    </citation>
    <scope>NUCLEOTIDE SEQUENCE [LARGE SCALE GENOMIC DNA]</scope>
    <source>
        <strain evidence="8 9">B2 450</strain>
    </source>
</reference>
<dbReference type="InterPro" id="IPR052536">
    <property type="entry name" value="ABC-4_Integral_Memb_Prot"/>
</dbReference>
<comment type="subcellular location">
    <subcellularLocation>
        <location evidence="1 6">Cell membrane</location>
        <topology evidence="1 6">Multi-pass membrane protein</topology>
    </subcellularLocation>
</comment>
<evidence type="ECO:0000313" key="9">
    <source>
        <dbReference type="Proteomes" id="UP000032250"/>
    </source>
</evidence>
<feature type="transmembrane region" description="Helical" evidence="6">
    <location>
        <begin position="226"/>
        <end position="246"/>
    </location>
</feature>
<evidence type="ECO:0000256" key="1">
    <source>
        <dbReference type="ARBA" id="ARBA00004651"/>
    </source>
</evidence>
<gene>
    <name evidence="8" type="ORF">N495_01415</name>
</gene>
<evidence type="ECO:0000256" key="5">
    <source>
        <dbReference type="ARBA" id="ARBA00023136"/>
    </source>
</evidence>
<feature type="domain" description="ABC3 transporter permease C-terminal" evidence="7">
    <location>
        <begin position="67"/>
        <end position="184"/>
    </location>
</feature>
<evidence type="ECO:0000256" key="3">
    <source>
        <dbReference type="ARBA" id="ARBA00022692"/>
    </source>
</evidence>
<feature type="transmembrane region" description="Helical" evidence="6">
    <location>
        <begin position="596"/>
        <end position="618"/>
    </location>
</feature>
<feature type="transmembrane region" description="Helical" evidence="6">
    <location>
        <begin position="286"/>
        <end position="307"/>
    </location>
</feature>
<feature type="transmembrane region" description="Helical" evidence="6">
    <location>
        <begin position="114"/>
        <end position="142"/>
    </location>
</feature>
<evidence type="ECO:0000259" key="7">
    <source>
        <dbReference type="Pfam" id="PF02687"/>
    </source>
</evidence>
<dbReference type="PANTHER" id="PTHR46795:SF3">
    <property type="entry name" value="ABC TRANSPORTER PERMEASE"/>
    <property type="match status" value="1"/>
</dbReference>
<dbReference type="Proteomes" id="UP000032250">
    <property type="component" value="Unassembled WGS sequence"/>
</dbReference>
<feature type="transmembrane region" description="Helical" evidence="6">
    <location>
        <begin position="536"/>
        <end position="561"/>
    </location>
</feature>
<protein>
    <submittedName>
        <fullName evidence="8">Peptide ABC transporter permease</fullName>
    </submittedName>
</protein>
<dbReference type="GO" id="GO:0055085">
    <property type="term" value="P:transmembrane transport"/>
    <property type="evidence" value="ECO:0007669"/>
    <property type="project" value="UniProtKB-UniRule"/>
</dbReference>
<comment type="caution">
    <text evidence="8">The sequence shown here is derived from an EMBL/GenBank/DDBJ whole genome shotgun (WGS) entry which is preliminary data.</text>
</comment>
<dbReference type="HOGENOM" id="CLU_022800_3_0_9"/>
<evidence type="ECO:0000313" key="8">
    <source>
        <dbReference type="EMBL" id="KIS25267.1"/>
    </source>
</evidence>
<name>A0A0D1BYW7_CLOBO</name>